<gene>
    <name evidence="1" type="ORF">SAMN05421594_4713</name>
</gene>
<reference evidence="2" key="1">
    <citation type="submission" date="2016-10" db="EMBL/GenBank/DDBJ databases">
        <authorList>
            <person name="Varghese N."/>
            <person name="Submissions S."/>
        </authorList>
    </citation>
    <scope>NUCLEOTIDE SEQUENCE [LARGE SCALE GENOMIC DNA]</scope>
    <source>
        <strain evidence="2">DSM 25575</strain>
    </source>
</reference>
<protein>
    <recommendedName>
        <fullName evidence="3">YD repeat-containing protein</fullName>
    </recommendedName>
</protein>
<dbReference type="Proteomes" id="UP000198769">
    <property type="component" value="Unassembled WGS sequence"/>
</dbReference>
<dbReference type="AlphaFoldDB" id="A0A1I5CYP6"/>
<dbReference type="OrthoDB" id="9814627at2"/>
<organism evidence="1 2">
    <name type="scientific">Chryseobacterium oleae</name>
    <dbReference type="NCBI Taxonomy" id="491207"/>
    <lineage>
        <taxon>Bacteria</taxon>
        <taxon>Pseudomonadati</taxon>
        <taxon>Bacteroidota</taxon>
        <taxon>Flavobacteriia</taxon>
        <taxon>Flavobacteriales</taxon>
        <taxon>Weeksellaceae</taxon>
        <taxon>Chryseobacterium group</taxon>
        <taxon>Chryseobacterium</taxon>
    </lineage>
</organism>
<evidence type="ECO:0008006" key="3">
    <source>
        <dbReference type="Google" id="ProtNLM"/>
    </source>
</evidence>
<proteinExistence type="predicted"/>
<evidence type="ECO:0000313" key="2">
    <source>
        <dbReference type="Proteomes" id="UP000198769"/>
    </source>
</evidence>
<keyword evidence="2" id="KW-1185">Reference proteome</keyword>
<dbReference type="RefSeq" id="WP_090027603.1">
    <property type="nucleotide sequence ID" value="NZ_FOVD01000011.1"/>
</dbReference>
<evidence type="ECO:0000313" key="1">
    <source>
        <dbReference type="EMBL" id="SFN92017.1"/>
    </source>
</evidence>
<dbReference type="EMBL" id="FOVD01000011">
    <property type="protein sequence ID" value="SFN92017.1"/>
    <property type="molecule type" value="Genomic_DNA"/>
</dbReference>
<sequence>MNTFNWKIEYIFFFLIFLVTNLYSQQSLGEGTSSPIASPAMASMAAYADSPVNQITGLPNINIPLIDVPMQDENVKSGFSLSYNPMHVENIYYPASDVGAGWTLFGGSVIYKKVVDLLDETYDDINKPNYKKNIFDDYYYYNLPGASGKFQIKRDTINNTFSLINLSPNSLKFEYEKESNNATLKIKNFTITDGKGYQFIFNDFDSETRDYGGLDGGSRYKSAYFLSKITSPKGRILASYIYDKRSKKIPSTEVLLYQYCKLKTIETDLGKVILDYQFDESLAETPNDLYSLQKITLKNSLDQIINTYTFNYIKSGHPYDVKDKKRLLASIIKNNKNEQKIEQTSFIYNQESTLAPSFNDYGNNLCEYYSIIYQDSYYYNNYKFVNVLEKIITPSGGVTSYDYGYHEYFEDHNTSEYKDLLLTNFVNPDLQSVSSQIKPYDTTQSNIYTFTVTGPLGKMVTFRLNFVDIGYHEEMEPSTESPDPNNPIPGSEPFYTNFKIKNSNGEVLNGASCTFGAGETDKTYKGYPGTYTIEITGTGKGYGSYILNEMHVSSPPPYRNVRKTLLMGPRLKSVKSYTGINESTPAKTYMYNYDNEDGTGSSGFVFYDETDTDIANEPYIMYKNVKVSEPENGYIRSTYIIPTDYPKYMNGGTQLYPKWYYPYYNITKGGLISKKEIYNEQNQLLNSQNFTYDFGEYSDNTYQFYIKSSPYTSKPAYVKKVSTDNKDFMKNGGLVVNKRESVINVSNFQPEKTIETTADGDIIEKQFAYPTGTSGYTQLENAHIISNSVQTVEKKNGKVISSSQVKFENNNLLPTSVNSINPNDNSTKTALKYDQYDTKDNIRQYTAVSDESTGKGITTTIIWGYNDTMPIAKIEGASLTDIAGLADEIISKSNLDKDEASETDLINTLDIFRTNTALKKFLITTYTYDPLIGVTTVTPPNGMREIYKYDRNNKLQAIVNVNGNIIKEYKYNMKQP</sequence>
<accession>A0A1I5CYP6</accession>
<name>A0A1I5CYP6_CHROL</name>